<dbReference type="RefSeq" id="WP_244210371.1">
    <property type="nucleotide sequence ID" value="NZ_JBHVRE010000001.1"/>
</dbReference>
<dbReference type="Proteomes" id="UP001598300">
    <property type="component" value="Unassembled WGS sequence"/>
</dbReference>
<dbReference type="Pfam" id="PF19054">
    <property type="entry name" value="DUF5753"/>
    <property type="match status" value="1"/>
</dbReference>
<protein>
    <submittedName>
        <fullName evidence="2">Helix-turn-helix domain-containing protein</fullName>
    </submittedName>
</protein>
<organism evidence="2 3">
    <name type="scientific">Streptomyces bacillaris</name>
    <dbReference type="NCBI Taxonomy" id="68179"/>
    <lineage>
        <taxon>Bacteria</taxon>
        <taxon>Bacillati</taxon>
        <taxon>Actinomycetota</taxon>
        <taxon>Actinomycetes</taxon>
        <taxon>Kitasatosporales</taxon>
        <taxon>Streptomycetaceae</taxon>
        <taxon>Streptomyces</taxon>
    </lineage>
</organism>
<evidence type="ECO:0000259" key="1">
    <source>
        <dbReference type="PROSITE" id="PS50943"/>
    </source>
</evidence>
<dbReference type="SUPFAM" id="SSF47413">
    <property type="entry name" value="lambda repressor-like DNA-binding domains"/>
    <property type="match status" value="1"/>
</dbReference>
<name>A0ABW6DSH5_9ACTN</name>
<dbReference type="InterPro" id="IPR043917">
    <property type="entry name" value="DUF5753"/>
</dbReference>
<evidence type="ECO:0000313" key="2">
    <source>
        <dbReference type="EMBL" id="MFD3956806.1"/>
    </source>
</evidence>
<sequence>MDKVLRGGQLVELDPEEGVKPGSPAVMLALRARKARQKTGKPIRAVATKLGYSHTYLGRVETGEQIPSEQLAQDMDDFYGTDGLFGDLRALAHAAAAETPKWGRRVLEAEKRAARIQTFNSSVIPGLLQVQPYTMALFTESMPGRDAENIASQATKRSHRRAVLNSASPPLYWAIIDEAALRRPVGGRQVMAEQIRHILHIIESSSAVHVQVLPFAEGVHPLLGGSLSLLTLRGGSQFAYIESFASGVSVKSPAGVMELATLMDLAKSKALDNEKSNALFRKYLGEYEDGLES</sequence>
<dbReference type="SMART" id="SM00530">
    <property type="entry name" value="HTH_XRE"/>
    <property type="match status" value="1"/>
</dbReference>
<accession>A0ABW6DSH5</accession>
<keyword evidence="3" id="KW-1185">Reference proteome</keyword>
<dbReference type="Pfam" id="PF13560">
    <property type="entry name" value="HTH_31"/>
    <property type="match status" value="1"/>
</dbReference>
<reference evidence="2 3" key="1">
    <citation type="submission" date="2024-09" db="EMBL/GenBank/DDBJ databases">
        <title>The Natural Products Discovery Center: Release of the First 8490 Sequenced Strains for Exploring Actinobacteria Biosynthetic Diversity.</title>
        <authorList>
            <person name="Kalkreuter E."/>
            <person name="Kautsar S.A."/>
            <person name="Yang D."/>
            <person name="Bader C.D."/>
            <person name="Teijaro C.N."/>
            <person name="Fluegel L."/>
            <person name="Davis C.M."/>
            <person name="Simpson J.R."/>
            <person name="Lauterbach L."/>
            <person name="Steele A.D."/>
            <person name="Gui C."/>
            <person name="Meng S."/>
            <person name="Li G."/>
            <person name="Viehrig K."/>
            <person name="Ye F."/>
            <person name="Su P."/>
            <person name="Kiefer A.F."/>
            <person name="Nichols A."/>
            <person name="Cepeda A.J."/>
            <person name="Yan W."/>
            <person name="Fan B."/>
            <person name="Jiang Y."/>
            <person name="Adhikari A."/>
            <person name="Zheng C.-J."/>
            <person name="Schuster L."/>
            <person name="Cowan T.M."/>
            <person name="Smanski M.J."/>
            <person name="Chevrette M.G."/>
            <person name="De Carvalho L.P.S."/>
            <person name="Shen B."/>
        </authorList>
    </citation>
    <scope>NUCLEOTIDE SEQUENCE [LARGE SCALE GENOMIC DNA]</scope>
    <source>
        <strain evidence="2 3">NPDC058584</strain>
    </source>
</reference>
<dbReference type="EMBL" id="JBHXPM010000009">
    <property type="protein sequence ID" value="MFD3956806.1"/>
    <property type="molecule type" value="Genomic_DNA"/>
</dbReference>
<proteinExistence type="predicted"/>
<feature type="domain" description="HTH cro/C1-type" evidence="1">
    <location>
        <begin position="33"/>
        <end position="84"/>
    </location>
</feature>
<dbReference type="CDD" id="cd00093">
    <property type="entry name" value="HTH_XRE"/>
    <property type="match status" value="1"/>
</dbReference>
<dbReference type="InterPro" id="IPR001387">
    <property type="entry name" value="Cro/C1-type_HTH"/>
</dbReference>
<dbReference type="Gene3D" id="1.10.260.40">
    <property type="entry name" value="lambda repressor-like DNA-binding domains"/>
    <property type="match status" value="1"/>
</dbReference>
<comment type="caution">
    <text evidence="2">The sequence shown here is derived from an EMBL/GenBank/DDBJ whole genome shotgun (WGS) entry which is preliminary data.</text>
</comment>
<gene>
    <name evidence="2" type="ORF">ACFWR3_12035</name>
</gene>
<dbReference type="PROSITE" id="PS50943">
    <property type="entry name" value="HTH_CROC1"/>
    <property type="match status" value="1"/>
</dbReference>
<dbReference type="InterPro" id="IPR010982">
    <property type="entry name" value="Lambda_DNA-bd_dom_sf"/>
</dbReference>
<evidence type="ECO:0000313" key="3">
    <source>
        <dbReference type="Proteomes" id="UP001598300"/>
    </source>
</evidence>